<dbReference type="Gene3D" id="3.30.70.330">
    <property type="match status" value="1"/>
</dbReference>
<feature type="compositionally biased region" description="Polar residues" evidence="3">
    <location>
        <begin position="442"/>
        <end position="453"/>
    </location>
</feature>
<evidence type="ECO:0000256" key="1">
    <source>
        <dbReference type="ARBA" id="ARBA00022884"/>
    </source>
</evidence>
<keyword evidence="6" id="KW-1185">Reference proteome</keyword>
<comment type="caution">
    <text evidence="5">The sequence shown here is derived from an EMBL/GenBank/DDBJ whole genome shotgun (WGS) entry which is preliminary data.</text>
</comment>
<dbReference type="EMBL" id="CABFNS010000858">
    <property type="protein sequence ID" value="VUC33237.1"/>
    <property type="molecule type" value="Genomic_DNA"/>
</dbReference>
<feature type="compositionally biased region" description="Low complexity" evidence="3">
    <location>
        <begin position="117"/>
        <end position="134"/>
    </location>
</feature>
<evidence type="ECO:0000259" key="4">
    <source>
        <dbReference type="PROSITE" id="PS50102"/>
    </source>
</evidence>
<gene>
    <name evidence="5" type="ORF">CLO192961_LOCUS341278</name>
</gene>
<feature type="region of interest" description="Disordered" evidence="3">
    <location>
        <begin position="109"/>
        <end position="144"/>
    </location>
</feature>
<evidence type="ECO:0000313" key="5">
    <source>
        <dbReference type="EMBL" id="VUC33237.1"/>
    </source>
</evidence>
<name>A0ABY6UPF7_BIOOC</name>
<reference evidence="5 6" key="1">
    <citation type="submission" date="2019-06" db="EMBL/GenBank/DDBJ databases">
        <authorList>
            <person name="Broberg M."/>
        </authorList>
    </citation>
    <scope>NUCLEOTIDE SEQUENCE [LARGE SCALE GENOMIC DNA]</scope>
</reference>
<dbReference type="PANTHER" id="PTHR10501">
    <property type="entry name" value="U1 SMALL NUCLEAR RIBONUCLEOPROTEIN A/U2 SMALL NUCLEAR RIBONUCLEOPROTEIN B"/>
    <property type="match status" value="1"/>
</dbReference>
<feature type="region of interest" description="Disordered" evidence="3">
    <location>
        <begin position="389"/>
        <end position="461"/>
    </location>
</feature>
<dbReference type="SUPFAM" id="SSF54928">
    <property type="entry name" value="RNA-binding domain, RBD"/>
    <property type="match status" value="1"/>
</dbReference>
<evidence type="ECO:0000256" key="2">
    <source>
        <dbReference type="PROSITE-ProRule" id="PRU00176"/>
    </source>
</evidence>
<keyword evidence="1 2" id="KW-0694">RNA-binding</keyword>
<organism evidence="5 6">
    <name type="scientific">Bionectria ochroleuca</name>
    <name type="common">Gliocladium roseum</name>
    <dbReference type="NCBI Taxonomy" id="29856"/>
    <lineage>
        <taxon>Eukaryota</taxon>
        <taxon>Fungi</taxon>
        <taxon>Dikarya</taxon>
        <taxon>Ascomycota</taxon>
        <taxon>Pezizomycotina</taxon>
        <taxon>Sordariomycetes</taxon>
        <taxon>Hypocreomycetidae</taxon>
        <taxon>Hypocreales</taxon>
        <taxon>Bionectriaceae</taxon>
        <taxon>Clonostachys</taxon>
    </lineage>
</organism>
<accession>A0ABY6UPF7</accession>
<dbReference type="InterPro" id="IPR000504">
    <property type="entry name" value="RRM_dom"/>
</dbReference>
<proteinExistence type="predicted"/>
<dbReference type="CDD" id="cd12245">
    <property type="entry name" value="RRM_scw1_like"/>
    <property type="match status" value="1"/>
</dbReference>
<feature type="domain" description="RRM" evidence="4">
    <location>
        <begin position="312"/>
        <end position="389"/>
    </location>
</feature>
<evidence type="ECO:0000313" key="6">
    <source>
        <dbReference type="Proteomes" id="UP000766486"/>
    </source>
</evidence>
<dbReference type="Pfam" id="PF00076">
    <property type="entry name" value="RRM_1"/>
    <property type="match status" value="1"/>
</dbReference>
<dbReference type="Proteomes" id="UP000766486">
    <property type="component" value="Unassembled WGS sequence"/>
</dbReference>
<dbReference type="PROSITE" id="PS50102">
    <property type="entry name" value="RRM"/>
    <property type="match status" value="1"/>
</dbReference>
<protein>
    <recommendedName>
        <fullName evidence="4">RRM domain-containing protein</fullName>
    </recommendedName>
</protein>
<dbReference type="InterPro" id="IPR012677">
    <property type="entry name" value="Nucleotide-bd_a/b_plait_sf"/>
</dbReference>
<dbReference type="InterPro" id="IPR035979">
    <property type="entry name" value="RBD_domain_sf"/>
</dbReference>
<dbReference type="SMART" id="SM00360">
    <property type="entry name" value="RRM"/>
    <property type="match status" value="2"/>
</dbReference>
<sequence length="504" mass="53398">MVSAQSASLAPIMPIGTPYSTSPMPLVNVLIRRLPLNTSDESLRLMVVWSKELADVELLPVEQSEDEGFRSAILKFKTMVGAQAARNMLDGASNISNDAQMIVEVLDSSPTGSQKFSPGSGTTSPSATASTTSSNMGSRQPPRFSSAAFHSLEKLSTQTTSLASTELPTPDASSHYHNLFSPQSPIGMQFSDRTRVSGKSLIENNFADDDETSDLLKDPLAYAEISAAGGRRATAPQIPIGRLQTFSLNGNSGPVSASVPSPYGNPIPSLVNPMNSLNGSAQGIGYPMGGNPHYQRHNFPPVNPADQNPPCNTLYVGNLPIDTSEEELKALFSKQRGYKRLCFRTKQNGPMCFVEFEDVSFATKALHELYGQPLHNSVKGGIRLSFSKNPLGVRSNHNNAPAHPTTPGAMPSPMANGVNGFTTANGPPPGLSAPPGLGASRPSYNSANSTPSQNFNNGGFGGNSNNSNYPWNGAPYPGYTMATGTNGILKSNSPSQLPPHMMGR</sequence>
<evidence type="ECO:0000256" key="3">
    <source>
        <dbReference type="SAM" id="MobiDB-lite"/>
    </source>
</evidence>